<evidence type="ECO:0000256" key="8">
    <source>
        <dbReference type="ARBA" id="ARBA00022737"/>
    </source>
</evidence>
<dbReference type="PROSITE" id="PS50088">
    <property type="entry name" value="ANK_REPEAT"/>
    <property type="match status" value="2"/>
</dbReference>
<feature type="transmembrane region" description="Helical" evidence="16">
    <location>
        <begin position="496"/>
        <end position="516"/>
    </location>
</feature>
<keyword evidence="9" id="KW-0106">Calcium</keyword>
<protein>
    <submittedName>
        <fullName evidence="17">Transient receptor potential cation channel, subfamily V, member 6</fullName>
    </submittedName>
</protein>
<dbReference type="InterPro" id="IPR024862">
    <property type="entry name" value="TRPV"/>
</dbReference>
<keyword evidence="5" id="KW-0109">Calcium transport</keyword>
<evidence type="ECO:0000256" key="15">
    <source>
        <dbReference type="SAM" id="MobiDB-lite"/>
    </source>
</evidence>
<evidence type="ECO:0000256" key="3">
    <source>
        <dbReference type="ARBA" id="ARBA00022475"/>
    </source>
</evidence>
<evidence type="ECO:0000256" key="7">
    <source>
        <dbReference type="ARBA" id="ARBA00022723"/>
    </source>
</evidence>
<sequence length="662" mass="74538">LGIITSWRSIQVNFSQSYHLNFNLQTHSLSHRTNGVPLFFAAKENSAGCIKKLLDCASTNIFERGALGETALHVAVMNDNMEAALALMDGAPELINEPMTSDLFLGMTPLHIAVVNQNFNLVRSLIGKGADVATPRVTGLYFRKRRGGLLYYGEHILAFAACVGNQDIISMVINAGASTRAQDSIGNTVLHILVLQPNKTIACLVLDLLLARDIELDQAVPLDMVPNYHGLTPFKLAAKEGNLVAKRILEVTPVRQLVSLKWNLYGKHYFRLLLLLYLLYIGTFTLCCVYRPLKDAPENYTVSDMDKTIRVQKTLKESYVTYGDNLRLAGEMISVLGALVILLLEVPDMLRVGAKHYFGQTALGGPFHVILIAYAFLVVLLCVFRVSGVQGETVVMAVCLVLGWSNVMFFARGFQMLGPYVIMIQKIIFGDLTKFMWLSFIVLIGFSTPLWVVYMTQDPDSLPAYRSFPITLFSQFELSVGLIDLPVDHTITTPPIVHVLHCTFSVVSYVLLLNLLTAMMSDTQWRVAQERDELWRTQVVATTLMLERRLPRCLWPRLGVCGLLYGLGERWYLRVEDRNDPLVQKMRRYVQAFSKDEDQSKEREEMENTDMSKGPGSPLIRPKHRGGIDGYRKSLARWQMIRHSALGLDVEQEEPEDDQEVR</sequence>
<dbReference type="SUPFAM" id="SSF48403">
    <property type="entry name" value="Ankyrin repeat"/>
    <property type="match status" value="1"/>
</dbReference>
<evidence type="ECO:0000256" key="6">
    <source>
        <dbReference type="ARBA" id="ARBA00022673"/>
    </source>
</evidence>
<evidence type="ECO:0000256" key="11">
    <source>
        <dbReference type="ARBA" id="ARBA00023043"/>
    </source>
</evidence>
<dbReference type="PANTHER" id="PTHR10582:SF25">
    <property type="entry name" value="TRANSIENT RECEPTOR POTENTIAL CATION CHANNEL SUBFAMILY V MEMBER 6"/>
    <property type="match status" value="1"/>
</dbReference>
<evidence type="ECO:0000256" key="1">
    <source>
        <dbReference type="ARBA" id="ARBA00004651"/>
    </source>
</evidence>
<keyword evidence="11 14" id="KW-0040">ANK repeat</keyword>
<keyword evidence="2" id="KW-0813">Transport</keyword>
<dbReference type="InterPro" id="IPR002110">
    <property type="entry name" value="Ankyrin_rpt"/>
</dbReference>
<evidence type="ECO:0000256" key="4">
    <source>
        <dbReference type="ARBA" id="ARBA00022553"/>
    </source>
</evidence>
<dbReference type="SMART" id="SM00248">
    <property type="entry name" value="ANK"/>
    <property type="match status" value="5"/>
</dbReference>
<evidence type="ECO:0000256" key="2">
    <source>
        <dbReference type="ARBA" id="ARBA00022448"/>
    </source>
</evidence>
<keyword evidence="3" id="KW-1003">Cell membrane</keyword>
<evidence type="ECO:0000256" key="5">
    <source>
        <dbReference type="ARBA" id="ARBA00022568"/>
    </source>
</evidence>
<evidence type="ECO:0000256" key="13">
    <source>
        <dbReference type="ARBA" id="ARBA00023303"/>
    </source>
</evidence>
<keyword evidence="16" id="KW-1133">Transmembrane helix</keyword>
<dbReference type="Gene3D" id="1.25.40.20">
    <property type="entry name" value="Ankyrin repeat-containing domain"/>
    <property type="match status" value="1"/>
</dbReference>
<name>A0A8C7NNB9_ONCMY</name>
<dbReference type="Pfam" id="PF12796">
    <property type="entry name" value="Ank_2"/>
    <property type="match status" value="1"/>
</dbReference>
<keyword evidence="8" id="KW-0677">Repeat</keyword>
<dbReference type="Ensembl" id="ENSOMYT00000011317.2">
    <property type="protein sequence ID" value="ENSOMYP00000010233.2"/>
    <property type="gene ID" value="ENSOMYG00000004512.2"/>
</dbReference>
<dbReference type="AlphaFoldDB" id="A0A8C7NNB9"/>
<dbReference type="InterPro" id="IPR036770">
    <property type="entry name" value="Ankyrin_rpt-contain_sf"/>
</dbReference>
<feature type="transmembrane region" description="Helical" evidence="16">
    <location>
        <begin position="367"/>
        <end position="388"/>
    </location>
</feature>
<dbReference type="PANTHER" id="PTHR10582">
    <property type="entry name" value="TRANSIENT RECEPTOR POTENTIAL ION CHANNEL PROTEIN"/>
    <property type="match status" value="1"/>
</dbReference>
<feature type="transmembrane region" description="Helical" evidence="16">
    <location>
        <begin position="269"/>
        <end position="293"/>
    </location>
</feature>
<keyword evidence="12" id="KW-0406">Ion transport</keyword>
<keyword evidence="6" id="KW-0107">Calcium channel</keyword>
<evidence type="ECO:0000256" key="9">
    <source>
        <dbReference type="ARBA" id="ARBA00022837"/>
    </source>
</evidence>
<evidence type="ECO:0000313" key="18">
    <source>
        <dbReference type="Proteomes" id="UP000694395"/>
    </source>
</evidence>
<dbReference type="GO" id="GO:0046872">
    <property type="term" value="F:metal ion binding"/>
    <property type="evidence" value="ECO:0007669"/>
    <property type="project" value="UniProtKB-KW"/>
</dbReference>
<reference evidence="17" key="2">
    <citation type="submission" date="2025-08" db="UniProtKB">
        <authorList>
            <consortium name="Ensembl"/>
        </authorList>
    </citation>
    <scope>IDENTIFICATION</scope>
</reference>
<dbReference type="PROSITE" id="PS50297">
    <property type="entry name" value="ANK_REP_REGION"/>
    <property type="match status" value="1"/>
</dbReference>
<keyword evidence="7" id="KW-0479">Metal-binding</keyword>
<dbReference type="PRINTS" id="PR01765">
    <property type="entry name" value="ECACCHANNEL"/>
</dbReference>
<keyword evidence="4" id="KW-0597">Phosphoprotein</keyword>
<reference evidence="17" key="1">
    <citation type="submission" date="2020-07" db="EMBL/GenBank/DDBJ databases">
        <title>A long reads based de novo assembly of the rainbow trout Arlee double haploid line genome.</title>
        <authorList>
            <person name="Gao G."/>
            <person name="Palti Y."/>
        </authorList>
    </citation>
    <scope>NUCLEOTIDE SEQUENCE [LARGE SCALE GENOMIC DNA]</scope>
</reference>
<dbReference type="GO" id="GO:0005886">
    <property type="term" value="C:plasma membrane"/>
    <property type="evidence" value="ECO:0007669"/>
    <property type="project" value="UniProtKB-SubCell"/>
</dbReference>
<feature type="transmembrane region" description="Helical" evidence="16">
    <location>
        <begin position="328"/>
        <end position="346"/>
    </location>
</feature>
<evidence type="ECO:0000256" key="16">
    <source>
        <dbReference type="SAM" id="Phobius"/>
    </source>
</evidence>
<proteinExistence type="predicted"/>
<dbReference type="InterPro" id="IPR008344">
    <property type="entry name" value="TRPV5/TRPV6"/>
</dbReference>
<dbReference type="GO" id="GO:0005262">
    <property type="term" value="F:calcium channel activity"/>
    <property type="evidence" value="ECO:0007669"/>
    <property type="project" value="UniProtKB-KW"/>
</dbReference>
<dbReference type="GO" id="GO:0098703">
    <property type="term" value="P:calcium ion import across plasma membrane"/>
    <property type="evidence" value="ECO:0007669"/>
    <property type="project" value="TreeGrafter"/>
</dbReference>
<feature type="transmembrane region" description="Helical" evidence="16">
    <location>
        <begin position="394"/>
        <end position="414"/>
    </location>
</feature>
<keyword evidence="16" id="KW-0812">Transmembrane</keyword>
<feature type="repeat" description="ANK" evidence="14">
    <location>
        <begin position="105"/>
        <end position="137"/>
    </location>
</feature>
<keyword evidence="13" id="KW-0407">Ion channel</keyword>
<accession>A0A8C7NNB9</accession>
<feature type="region of interest" description="Disordered" evidence="15">
    <location>
        <begin position="594"/>
        <end position="626"/>
    </location>
</feature>
<reference evidence="17" key="3">
    <citation type="submission" date="2025-09" db="UniProtKB">
        <authorList>
            <consortium name="Ensembl"/>
        </authorList>
    </citation>
    <scope>IDENTIFICATION</scope>
</reference>
<keyword evidence="16" id="KW-0472">Membrane</keyword>
<feature type="repeat" description="ANK" evidence="14">
    <location>
        <begin position="152"/>
        <end position="184"/>
    </location>
</feature>
<evidence type="ECO:0000313" key="17">
    <source>
        <dbReference type="Ensembl" id="ENSOMYP00000010233.2"/>
    </source>
</evidence>
<dbReference type="GeneTree" id="ENSGT00940000156687"/>
<dbReference type="CDD" id="cd22192">
    <property type="entry name" value="TRPV5-6"/>
    <property type="match status" value="1"/>
</dbReference>
<evidence type="ECO:0000256" key="14">
    <source>
        <dbReference type="PROSITE-ProRule" id="PRU00023"/>
    </source>
</evidence>
<keyword evidence="18" id="KW-1185">Reference proteome</keyword>
<evidence type="ECO:0000256" key="12">
    <source>
        <dbReference type="ARBA" id="ARBA00023065"/>
    </source>
</evidence>
<feature type="compositionally biased region" description="Basic and acidic residues" evidence="15">
    <location>
        <begin position="594"/>
        <end position="606"/>
    </location>
</feature>
<feature type="transmembrane region" description="Helical" evidence="16">
    <location>
        <begin position="435"/>
        <end position="454"/>
    </location>
</feature>
<keyword evidence="10" id="KW-0112">Calmodulin-binding</keyword>
<evidence type="ECO:0000256" key="10">
    <source>
        <dbReference type="ARBA" id="ARBA00022860"/>
    </source>
</evidence>
<dbReference type="Proteomes" id="UP000694395">
    <property type="component" value="Chromosome 2"/>
</dbReference>
<organism evidence="17 18">
    <name type="scientific">Oncorhynchus mykiss</name>
    <name type="common">Rainbow trout</name>
    <name type="synonym">Salmo gairdneri</name>
    <dbReference type="NCBI Taxonomy" id="8022"/>
    <lineage>
        <taxon>Eukaryota</taxon>
        <taxon>Metazoa</taxon>
        <taxon>Chordata</taxon>
        <taxon>Craniata</taxon>
        <taxon>Vertebrata</taxon>
        <taxon>Euteleostomi</taxon>
        <taxon>Actinopterygii</taxon>
        <taxon>Neopterygii</taxon>
        <taxon>Teleostei</taxon>
        <taxon>Protacanthopterygii</taxon>
        <taxon>Salmoniformes</taxon>
        <taxon>Salmonidae</taxon>
        <taxon>Salmoninae</taxon>
        <taxon>Oncorhynchus</taxon>
    </lineage>
</organism>
<dbReference type="GO" id="GO:0005516">
    <property type="term" value="F:calmodulin binding"/>
    <property type="evidence" value="ECO:0007669"/>
    <property type="project" value="UniProtKB-KW"/>
</dbReference>
<comment type="subcellular location">
    <subcellularLocation>
        <location evidence="1">Cell membrane</location>
        <topology evidence="1">Multi-pass membrane protein</topology>
    </subcellularLocation>
</comment>